<dbReference type="Ensembl" id="ENSEBUT00000022759.1">
    <property type="protein sequence ID" value="ENSEBUP00000022183.1"/>
    <property type="gene ID" value="ENSEBUG00000013676.1"/>
</dbReference>
<dbReference type="PANTHER" id="PTHR10845:SF192">
    <property type="entry name" value="DOUBLE HIT, ISOFORM B"/>
    <property type="match status" value="1"/>
</dbReference>
<accession>A0A8C4QYG0</accession>
<dbReference type="Gene3D" id="1.10.167.10">
    <property type="entry name" value="Regulator of G-protein Signalling 4, domain 2"/>
    <property type="match status" value="1"/>
</dbReference>
<feature type="region of interest" description="Disordered" evidence="1">
    <location>
        <begin position="85"/>
        <end position="106"/>
    </location>
</feature>
<dbReference type="InterPro" id="IPR044926">
    <property type="entry name" value="RGS_subdomain_2"/>
</dbReference>
<dbReference type="FunFam" id="1.10.167.10:FF:000001">
    <property type="entry name" value="Putative regulator of g-protein signaling 12"/>
    <property type="match status" value="1"/>
</dbReference>
<dbReference type="Proteomes" id="UP000694388">
    <property type="component" value="Unplaced"/>
</dbReference>
<keyword evidence="4" id="KW-1185">Reference proteome</keyword>
<dbReference type="GeneTree" id="ENSGT00940000155393"/>
<dbReference type="PRINTS" id="PR01301">
    <property type="entry name" value="RGSPROTEIN"/>
</dbReference>
<sequence>MGYPRTPSLVNPSRSGRKPVRPDRVHDERVSMSRGHDGGGTPRLAPPRPMTPPASPAQAQPPAAPPRDSCCFCCLNVRVRQQDSHARPSMTDLALGSPARHGQLPPSEDVLSWAHSFDRMIISPTGRAIFQRFLRSEFSEENLLFWLACEELQRESEPSTVQERARLIYEDFVSILSPREVSLDSRVRESIHAAMVNPSAHMYHEAQLQIYTLMHRDSFPRFLASPMYRQCVASASASAAPTASALSPTSPAS</sequence>
<dbReference type="SMART" id="SM00315">
    <property type="entry name" value="RGS"/>
    <property type="match status" value="1"/>
</dbReference>
<feature type="compositionally biased region" description="Basic and acidic residues" evidence="1">
    <location>
        <begin position="20"/>
        <end position="37"/>
    </location>
</feature>
<name>A0A8C4QYG0_EPTBU</name>
<proteinExistence type="predicted"/>
<reference evidence="3" key="2">
    <citation type="submission" date="2025-09" db="UniProtKB">
        <authorList>
            <consortium name="Ensembl"/>
        </authorList>
    </citation>
    <scope>IDENTIFICATION</scope>
</reference>
<reference evidence="3" key="1">
    <citation type="submission" date="2025-08" db="UniProtKB">
        <authorList>
            <consortium name="Ensembl"/>
        </authorList>
    </citation>
    <scope>IDENTIFICATION</scope>
</reference>
<feature type="domain" description="RGS" evidence="2">
    <location>
        <begin position="116"/>
        <end position="232"/>
    </location>
</feature>
<dbReference type="InterPro" id="IPR024066">
    <property type="entry name" value="RGS_subdom1/3"/>
</dbReference>
<dbReference type="PANTHER" id="PTHR10845">
    <property type="entry name" value="REGULATOR OF G PROTEIN SIGNALING"/>
    <property type="match status" value="1"/>
</dbReference>
<feature type="compositionally biased region" description="Pro residues" evidence="1">
    <location>
        <begin position="44"/>
        <end position="55"/>
    </location>
</feature>
<dbReference type="AlphaFoldDB" id="A0A8C4QYG0"/>
<evidence type="ECO:0000313" key="3">
    <source>
        <dbReference type="Ensembl" id="ENSEBUP00000022183.1"/>
    </source>
</evidence>
<evidence type="ECO:0000259" key="2">
    <source>
        <dbReference type="PROSITE" id="PS50132"/>
    </source>
</evidence>
<evidence type="ECO:0000256" key="1">
    <source>
        <dbReference type="SAM" id="MobiDB-lite"/>
    </source>
</evidence>
<dbReference type="Pfam" id="PF00615">
    <property type="entry name" value="RGS"/>
    <property type="match status" value="1"/>
</dbReference>
<dbReference type="Gene3D" id="1.10.196.10">
    <property type="match status" value="2"/>
</dbReference>
<dbReference type="SUPFAM" id="SSF48097">
    <property type="entry name" value="Regulator of G-protein signaling, RGS"/>
    <property type="match status" value="1"/>
</dbReference>
<evidence type="ECO:0000313" key="4">
    <source>
        <dbReference type="Proteomes" id="UP000694388"/>
    </source>
</evidence>
<protein>
    <recommendedName>
        <fullName evidence="2">RGS domain-containing protein</fullName>
    </recommendedName>
</protein>
<dbReference type="InterPro" id="IPR036305">
    <property type="entry name" value="RGS_sf"/>
</dbReference>
<dbReference type="InterPro" id="IPR016137">
    <property type="entry name" value="RGS"/>
</dbReference>
<dbReference type="PROSITE" id="PS50132">
    <property type="entry name" value="RGS"/>
    <property type="match status" value="1"/>
</dbReference>
<organism evidence="3 4">
    <name type="scientific">Eptatretus burgeri</name>
    <name type="common">Inshore hagfish</name>
    <dbReference type="NCBI Taxonomy" id="7764"/>
    <lineage>
        <taxon>Eukaryota</taxon>
        <taxon>Metazoa</taxon>
        <taxon>Chordata</taxon>
        <taxon>Craniata</taxon>
        <taxon>Vertebrata</taxon>
        <taxon>Cyclostomata</taxon>
        <taxon>Myxini</taxon>
        <taxon>Myxiniformes</taxon>
        <taxon>Myxinidae</taxon>
        <taxon>Eptatretinae</taxon>
        <taxon>Eptatretus</taxon>
    </lineage>
</organism>
<feature type="region of interest" description="Disordered" evidence="1">
    <location>
        <begin position="1"/>
        <end position="63"/>
    </location>
</feature>